<sequence length="765" mass="85834">MLILPAKAINAVEPGVVRSSESTATSDAFADVNVFIGTGGHGHTFPGATTPYGMVQLSPDTRTLEWDACGGYHYSDKSILGFTHTHLSGTGIGDLGDVLFMPFTGDAHLTPGTVDNPDAGYRSRFSHEREFAEPGYYRVALDDDEITAELTASPRSGFHRYTFASDQQAKLIIDLAHTIHGHQNPVTEFRVINDREIEGYKRTRGWAQNHHVYFHAEFNRPFTCSLYKDGKRQIGNWAVASGNTQAILEFDDDSGDVLMAKVGISAVDYEGAANNVQTEVPDWDFDRVRGEAKTRWQQQLSKITVNGGSQDDRTIFYTALYHTSISPVLFTDCDNRYRGIDQRIHVATDGPIYSIFSLWDTFRAFHPLMTIVDPDRDCDFIRTLLTHYDQGGLLPKWELAGNYTGTMIGYHAVPVIVDAYQKGICDFDATKALQAAVKSARDNDDEFLFPSEHVREKLNPLAKRFNDLLGFIPCDLENESVSKALEYAYNDWCIAELAGELGKNEIANEFRGRSRRYATYYDAESGFMRGRNQDMTWKTPFDPKFSKHRKDEYTEGNAWQWTWFVPHDVTGLVEVMGGTSVFQNKLDRLFSEDSALTGDEVSADISGLIGQYAHGNEPSHHISHMYNYVGQPWKTQRLVDQILKTLYFNDPNGLSGNEDCGQMSAWYILNAMGFYSFCPGDPTYSIGRPLFDEVKIDVGDSKTFTIHAINNSQDNLYIQSATLNGEPLIRPFFTHEDVVEGGRLEIVMGDQPDEHAFVDAQPSAQ</sequence>
<dbReference type="SUPFAM" id="SSF48208">
    <property type="entry name" value="Six-hairpin glycosidases"/>
    <property type="match status" value="1"/>
</dbReference>
<dbReference type="PANTHER" id="PTHR12143">
    <property type="entry name" value="PEPTIDE N-GLYCANASE PNGASE -RELATED"/>
    <property type="match status" value="1"/>
</dbReference>
<dbReference type="GO" id="GO:0005975">
    <property type="term" value="P:carbohydrate metabolic process"/>
    <property type="evidence" value="ECO:0007669"/>
    <property type="project" value="InterPro"/>
</dbReference>
<dbReference type="InterPro" id="IPR012939">
    <property type="entry name" value="Glyco_hydro_92"/>
</dbReference>
<dbReference type="Pfam" id="PF17678">
    <property type="entry name" value="Glyco_hydro_92N"/>
    <property type="match status" value="1"/>
</dbReference>
<name>A0A7W5E3L6_9BACT</name>
<dbReference type="FunFam" id="1.20.1050.60:FF:000001">
    <property type="entry name" value="Putative alpha-1,2-mannosidase"/>
    <property type="match status" value="1"/>
</dbReference>
<dbReference type="GO" id="GO:0005829">
    <property type="term" value="C:cytosol"/>
    <property type="evidence" value="ECO:0007669"/>
    <property type="project" value="TreeGrafter"/>
</dbReference>
<evidence type="ECO:0000313" key="4">
    <source>
        <dbReference type="Proteomes" id="UP000536179"/>
    </source>
</evidence>
<comment type="caution">
    <text evidence="3">The sequence shown here is derived from an EMBL/GenBank/DDBJ whole genome shotgun (WGS) entry which is preliminary data.</text>
</comment>
<feature type="domain" description="Glycosyl hydrolase family 92 N-terminal" evidence="2">
    <location>
        <begin position="32"/>
        <end position="265"/>
    </location>
</feature>
<dbReference type="PANTHER" id="PTHR12143:SF39">
    <property type="entry name" value="SECRETED PROTEIN"/>
    <property type="match status" value="1"/>
</dbReference>
<feature type="domain" description="Glycosyl hydrolase family 92" evidence="1">
    <location>
        <begin position="272"/>
        <end position="750"/>
    </location>
</feature>
<dbReference type="InterPro" id="IPR041371">
    <property type="entry name" value="GH92_N"/>
</dbReference>
<dbReference type="RefSeq" id="WP_221225372.1">
    <property type="nucleotide sequence ID" value="NZ_JACHXU010000024.1"/>
</dbReference>
<dbReference type="InterPro" id="IPR014718">
    <property type="entry name" value="GH-type_carb-bd"/>
</dbReference>
<evidence type="ECO:0000313" key="3">
    <source>
        <dbReference type="EMBL" id="MBB3209520.1"/>
    </source>
</evidence>
<dbReference type="Gene3D" id="1.20.1610.10">
    <property type="entry name" value="alpha-1,2-mannosidases domains"/>
    <property type="match status" value="1"/>
</dbReference>
<dbReference type="InterPro" id="IPR050883">
    <property type="entry name" value="PNGase"/>
</dbReference>
<dbReference type="NCBIfam" id="TIGR01180">
    <property type="entry name" value="aman2_put"/>
    <property type="match status" value="1"/>
</dbReference>
<reference evidence="3 4" key="1">
    <citation type="submission" date="2020-08" db="EMBL/GenBank/DDBJ databases">
        <title>Genomic Encyclopedia of Type Strains, Phase III (KMG-III): the genomes of soil and plant-associated and newly described type strains.</title>
        <authorList>
            <person name="Whitman W."/>
        </authorList>
    </citation>
    <scope>NUCLEOTIDE SEQUENCE [LARGE SCALE GENOMIC DNA]</scope>
    <source>
        <strain evidence="3 4">CECT 8075</strain>
    </source>
</reference>
<dbReference type="AlphaFoldDB" id="A0A7W5E3L6"/>
<organism evidence="3 4">
    <name type="scientific">Aporhodopirellula rubra</name>
    <dbReference type="NCBI Taxonomy" id="980271"/>
    <lineage>
        <taxon>Bacteria</taxon>
        <taxon>Pseudomonadati</taxon>
        <taxon>Planctomycetota</taxon>
        <taxon>Planctomycetia</taxon>
        <taxon>Pirellulales</taxon>
        <taxon>Pirellulaceae</taxon>
        <taxon>Aporhodopirellula</taxon>
    </lineage>
</organism>
<dbReference type="GO" id="GO:0030246">
    <property type="term" value="F:carbohydrate binding"/>
    <property type="evidence" value="ECO:0007669"/>
    <property type="project" value="InterPro"/>
</dbReference>
<dbReference type="InterPro" id="IPR008928">
    <property type="entry name" value="6-hairpin_glycosidase_sf"/>
</dbReference>
<dbReference type="EMBL" id="JACHXU010000024">
    <property type="protein sequence ID" value="MBB3209520.1"/>
    <property type="molecule type" value="Genomic_DNA"/>
</dbReference>
<dbReference type="FunFam" id="3.30.2080.10:FF:000001">
    <property type="entry name" value="Alpha-1,2-mannosidase subfamily"/>
    <property type="match status" value="1"/>
</dbReference>
<dbReference type="Pfam" id="PF07971">
    <property type="entry name" value="Glyco_hydro_92"/>
    <property type="match status" value="1"/>
</dbReference>
<dbReference type="Proteomes" id="UP000536179">
    <property type="component" value="Unassembled WGS sequence"/>
</dbReference>
<proteinExistence type="predicted"/>
<dbReference type="Gene3D" id="1.20.1050.60">
    <property type="entry name" value="alpha-1,2-mannosidase"/>
    <property type="match status" value="1"/>
</dbReference>
<protein>
    <submittedName>
        <fullName evidence="3">Putative alpha-1,2-mannosidase</fullName>
    </submittedName>
</protein>
<gene>
    <name evidence="3" type="ORF">FHS27_005360</name>
</gene>
<evidence type="ECO:0000259" key="2">
    <source>
        <dbReference type="Pfam" id="PF17678"/>
    </source>
</evidence>
<evidence type="ECO:0000259" key="1">
    <source>
        <dbReference type="Pfam" id="PF07971"/>
    </source>
</evidence>
<keyword evidence="4" id="KW-1185">Reference proteome</keyword>
<accession>A0A7W5E3L6</accession>
<dbReference type="InterPro" id="IPR005887">
    <property type="entry name" value="GH92_a_mannosidase_put"/>
</dbReference>
<dbReference type="Gene3D" id="2.70.98.10">
    <property type="match status" value="1"/>
</dbReference>
<dbReference type="Gene3D" id="3.30.2080.10">
    <property type="entry name" value="GH92 mannosidase domain"/>
    <property type="match status" value="1"/>
</dbReference>
<dbReference type="GO" id="GO:0000224">
    <property type="term" value="F:peptide-N4-(N-acetyl-beta-glucosaminyl)asparagine amidase activity"/>
    <property type="evidence" value="ECO:0007669"/>
    <property type="project" value="TreeGrafter"/>
</dbReference>
<dbReference type="GO" id="GO:0006516">
    <property type="term" value="P:glycoprotein catabolic process"/>
    <property type="evidence" value="ECO:0007669"/>
    <property type="project" value="TreeGrafter"/>
</dbReference>